<protein>
    <submittedName>
        <fullName evidence="1">Uncharacterized protein</fullName>
    </submittedName>
</protein>
<accession>A0A0L0G4N6</accession>
<proteinExistence type="predicted"/>
<name>A0A0L0G4N6_9EUKA</name>
<sequence length="116" mass="13596">RFFFFDLCNHKLILNTEQNHGKYKKVVCLLLELCQYTTRCRVIPTSAAEGKCIYLNPMHKISLSAFTLCLQIRNDSALVLTSNDTNTFLSVYRIRRRYARYGSSREEREGDWGICF</sequence>
<evidence type="ECO:0000313" key="2">
    <source>
        <dbReference type="Proteomes" id="UP000054560"/>
    </source>
</evidence>
<dbReference type="Proteomes" id="UP000054560">
    <property type="component" value="Unassembled WGS sequence"/>
</dbReference>
<dbReference type="RefSeq" id="XP_014157100.1">
    <property type="nucleotide sequence ID" value="XM_014301625.1"/>
</dbReference>
<dbReference type="GeneID" id="25905036"/>
<evidence type="ECO:0000313" key="1">
    <source>
        <dbReference type="EMBL" id="KNC83198.1"/>
    </source>
</evidence>
<reference evidence="1 2" key="1">
    <citation type="submission" date="2011-02" db="EMBL/GenBank/DDBJ databases">
        <title>The Genome Sequence of Sphaeroforma arctica JP610.</title>
        <authorList>
            <consortium name="The Broad Institute Genome Sequencing Platform"/>
            <person name="Russ C."/>
            <person name="Cuomo C."/>
            <person name="Young S.K."/>
            <person name="Zeng Q."/>
            <person name="Gargeya S."/>
            <person name="Alvarado L."/>
            <person name="Berlin A."/>
            <person name="Chapman S.B."/>
            <person name="Chen Z."/>
            <person name="Freedman E."/>
            <person name="Gellesch M."/>
            <person name="Goldberg J."/>
            <person name="Griggs A."/>
            <person name="Gujja S."/>
            <person name="Heilman E."/>
            <person name="Heiman D."/>
            <person name="Howarth C."/>
            <person name="Mehta T."/>
            <person name="Neiman D."/>
            <person name="Pearson M."/>
            <person name="Roberts A."/>
            <person name="Saif S."/>
            <person name="Shea T."/>
            <person name="Shenoy N."/>
            <person name="Sisk P."/>
            <person name="Stolte C."/>
            <person name="Sykes S."/>
            <person name="White J."/>
            <person name="Yandava C."/>
            <person name="Burger G."/>
            <person name="Gray M.W."/>
            <person name="Holland P.W.H."/>
            <person name="King N."/>
            <person name="Lang F.B.F."/>
            <person name="Roger A.J."/>
            <person name="Ruiz-Trillo I."/>
            <person name="Haas B."/>
            <person name="Nusbaum C."/>
            <person name="Birren B."/>
        </authorList>
    </citation>
    <scope>NUCLEOTIDE SEQUENCE [LARGE SCALE GENOMIC DNA]</scope>
    <source>
        <strain evidence="1 2">JP610</strain>
    </source>
</reference>
<keyword evidence="2" id="KW-1185">Reference proteome</keyword>
<dbReference type="AlphaFoldDB" id="A0A0L0G4N6"/>
<dbReference type="EMBL" id="KQ241855">
    <property type="protein sequence ID" value="KNC83198.1"/>
    <property type="molecule type" value="Genomic_DNA"/>
</dbReference>
<feature type="non-terminal residue" evidence="1">
    <location>
        <position position="1"/>
    </location>
</feature>
<organism evidence="1 2">
    <name type="scientific">Sphaeroforma arctica JP610</name>
    <dbReference type="NCBI Taxonomy" id="667725"/>
    <lineage>
        <taxon>Eukaryota</taxon>
        <taxon>Ichthyosporea</taxon>
        <taxon>Ichthyophonida</taxon>
        <taxon>Sphaeroforma</taxon>
    </lineage>
</organism>
<gene>
    <name evidence="1" type="ORF">SARC_04532</name>
</gene>